<feature type="compositionally biased region" description="Low complexity" evidence="8">
    <location>
        <begin position="98"/>
        <end position="120"/>
    </location>
</feature>
<dbReference type="AlphaFoldDB" id="A0A9Q3BPR6"/>
<dbReference type="InterPro" id="IPR036410">
    <property type="entry name" value="HSP_DnaJ_Cys-rich_dom_sf"/>
</dbReference>
<organism evidence="11 12">
    <name type="scientific">Austropuccinia psidii MF-1</name>
    <dbReference type="NCBI Taxonomy" id="1389203"/>
    <lineage>
        <taxon>Eukaryota</taxon>
        <taxon>Fungi</taxon>
        <taxon>Dikarya</taxon>
        <taxon>Basidiomycota</taxon>
        <taxon>Pucciniomycotina</taxon>
        <taxon>Pucciniomycetes</taxon>
        <taxon>Pucciniales</taxon>
        <taxon>Sphaerophragmiaceae</taxon>
        <taxon>Austropuccinia</taxon>
    </lineage>
</organism>
<dbReference type="CDD" id="cd06257">
    <property type="entry name" value="DnaJ"/>
    <property type="match status" value="1"/>
</dbReference>
<dbReference type="Pfam" id="PF01556">
    <property type="entry name" value="DnaJ_C"/>
    <property type="match status" value="1"/>
</dbReference>
<dbReference type="InterPro" id="IPR018253">
    <property type="entry name" value="DnaJ_domain_CS"/>
</dbReference>
<dbReference type="InterPro" id="IPR001623">
    <property type="entry name" value="DnaJ_domain"/>
</dbReference>
<dbReference type="HAMAP" id="MF_01152">
    <property type="entry name" value="DnaJ"/>
    <property type="match status" value="1"/>
</dbReference>
<sequence>MLIEGFPKVRYFVTLILFEALNSSAWLSPGIRGDALNNFIQYGSSQHPAVSDDFIEMIIRLTTPINNTCRCISPIVQINAVHQHRYLHSNNSSKNSYHLSSSFSSRPAPRPSAKAALSSRNSPYSPNKRTFHSTFSQAAKNPYTVLGVNKDASQSDIKKSYYALAKKFHPDINKEAGAKERYQDIQEAYDTLSDQDKRAAYDRFGSMSQQPGFDPNAFSSGFGGAGQPFGDMFGGDPGDLFSSLFGAFGGGRPGGARGSQTNQVFIGEDLETSITIPFTDMAKGTTRSVDITPIINCPACKGEGTKAGAKPQTCRACNGTGTTTFVVQSGFTMASTCQSCGGSGVKVADKDLCGTCGGIGKVRDRKKVEVKIPAGVEDGMKIKLSGQGNAPTTGGKNGRPGDLYVRVNVAPSRTFRRQGSHLYTDVKIPFHVALLGGKVRVPTLEKDVEVQVPQGTQPGEELVLKGRGVKHLYKEWMGDLIVKFNITFPRSLSSDQRIALQAYVAATETPPTTTMSTESPLKDAESDIKNNDTIPKNESKKVESSHASDRSTQSNESSVHDTSGPNTDEMDSEFRAKRKAAS</sequence>
<dbReference type="GO" id="GO:0005737">
    <property type="term" value="C:cytoplasm"/>
    <property type="evidence" value="ECO:0007669"/>
    <property type="project" value="TreeGrafter"/>
</dbReference>
<feature type="zinc finger region" description="CR-type" evidence="7">
    <location>
        <begin position="284"/>
        <end position="365"/>
    </location>
</feature>
<dbReference type="CDD" id="cd10719">
    <property type="entry name" value="DnaJ_zf"/>
    <property type="match status" value="1"/>
</dbReference>
<dbReference type="Gene3D" id="1.10.287.110">
    <property type="entry name" value="DnaJ domain"/>
    <property type="match status" value="1"/>
</dbReference>
<keyword evidence="1 7" id="KW-0479">Metal-binding</keyword>
<keyword evidence="3 7" id="KW-0863">Zinc-finger</keyword>
<dbReference type="PROSITE" id="PS51188">
    <property type="entry name" value="ZF_CR"/>
    <property type="match status" value="1"/>
</dbReference>
<gene>
    <name evidence="11" type="ORF">O181_008345</name>
</gene>
<feature type="compositionally biased region" description="Polar residues" evidence="8">
    <location>
        <begin position="121"/>
        <end position="130"/>
    </location>
</feature>
<feature type="region of interest" description="Disordered" evidence="8">
    <location>
        <begin position="509"/>
        <end position="582"/>
    </location>
</feature>
<dbReference type="GO" id="GO:0005524">
    <property type="term" value="F:ATP binding"/>
    <property type="evidence" value="ECO:0007669"/>
    <property type="project" value="InterPro"/>
</dbReference>
<dbReference type="FunFam" id="2.10.230.10:FF:000001">
    <property type="entry name" value="DnaJ subfamily A member 2"/>
    <property type="match status" value="1"/>
</dbReference>
<dbReference type="OrthoDB" id="10256793at2759"/>
<feature type="compositionally biased region" description="Low complexity" evidence="8">
    <location>
        <begin position="509"/>
        <end position="519"/>
    </location>
</feature>
<feature type="compositionally biased region" description="Polar residues" evidence="8">
    <location>
        <begin position="550"/>
        <end position="566"/>
    </location>
</feature>
<dbReference type="InterPro" id="IPR001305">
    <property type="entry name" value="HSP_DnaJ_Cys-rich_dom"/>
</dbReference>
<evidence type="ECO:0000256" key="3">
    <source>
        <dbReference type="ARBA" id="ARBA00022771"/>
    </source>
</evidence>
<feature type="region of interest" description="Disordered" evidence="8">
    <location>
        <begin position="98"/>
        <end position="130"/>
    </location>
</feature>
<evidence type="ECO:0000256" key="5">
    <source>
        <dbReference type="ARBA" id="ARBA00023186"/>
    </source>
</evidence>
<keyword evidence="5" id="KW-0143">Chaperone</keyword>
<accession>A0A9Q3BPR6</accession>
<keyword evidence="12" id="KW-1185">Reference proteome</keyword>
<keyword evidence="2" id="KW-0677">Repeat</keyword>
<evidence type="ECO:0000256" key="4">
    <source>
        <dbReference type="ARBA" id="ARBA00022833"/>
    </source>
</evidence>
<reference evidence="11" key="1">
    <citation type="submission" date="2021-03" db="EMBL/GenBank/DDBJ databases">
        <title>Draft genome sequence of rust myrtle Austropuccinia psidii MF-1, a brazilian biotype.</title>
        <authorList>
            <person name="Quecine M.C."/>
            <person name="Pachon D.M.R."/>
            <person name="Bonatelli M.L."/>
            <person name="Correr F.H."/>
            <person name="Franceschini L.M."/>
            <person name="Leite T.F."/>
            <person name="Margarido G.R.A."/>
            <person name="Almeida C.A."/>
            <person name="Ferrarezi J.A."/>
            <person name="Labate C.A."/>
        </authorList>
    </citation>
    <scope>NUCLEOTIDE SEQUENCE</scope>
    <source>
        <strain evidence="11">MF-1</strain>
    </source>
</reference>
<dbReference type="EMBL" id="AVOT02001923">
    <property type="protein sequence ID" value="MBW0468630.1"/>
    <property type="molecule type" value="Genomic_DNA"/>
</dbReference>
<dbReference type="FunFam" id="2.60.260.20:FF:000005">
    <property type="entry name" value="Chaperone protein dnaJ 1, mitochondrial"/>
    <property type="match status" value="1"/>
</dbReference>
<comment type="caution">
    <text evidence="11">The sequence shown here is derived from an EMBL/GenBank/DDBJ whole genome shotgun (WGS) entry which is preliminary data.</text>
</comment>
<dbReference type="PRINTS" id="PR00625">
    <property type="entry name" value="JDOMAIN"/>
</dbReference>
<evidence type="ECO:0000256" key="8">
    <source>
        <dbReference type="SAM" id="MobiDB-lite"/>
    </source>
</evidence>
<feature type="domain" description="J" evidence="9">
    <location>
        <begin position="141"/>
        <end position="205"/>
    </location>
</feature>
<dbReference type="PANTHER" id="PTHR43096:SF52">
    <property type="entry name" value="DNAJ HOMOLOG 1, MITOCHONDRIAL-RELATED"/>
    <property type="match status" value="1"/>
</dbReference>
<dbReference type="PROSITE" id="PS50076">
    <property type="entry name" value="DNAJ_2"/>
    <property type="match status" value="1"/>
</dbReference>
<dbReference type="CDD" id="cd10747">
    <property type="entry name" value="DnaJ_C"/>
    <property type="match status" value="1"/>
</dbReference>
<evidence type="ECO:0000256" key="1">
    <source>
        <dbReference type="ARBA" id="ARBA00022723"/>
    </source>
</evidence>
<dbReference type="PANTHER" id="PTHR43096">
    <property type="entry name" value="DNAJ HOMOLOG 1, MITOCHONDRIAL-RELATED"/>
    <property type="match status" value="1"/>
</dbReference>
<evidence type="ECO:0000259" key="9">
    <source>
        <dbReference type="PROSITE" id="PS50076"/>
    </source>
</evidence>
<dbReference type="GO" id="GO:0009408">
    <property type="term" value="P:response to heat"/>
    <property type="evidence" value="ECO:0007669"/>
    <property type="project" value="InterPro"/>
</dbReference>
<dbReference type="GO" id="GO:0008270">
    <property type="term" value="F:zinc ion binding"/>
    <property type="evidence" value="ECO:0007669"/>
    <property type="project" value="UniProtKB-KW"/>
</dbReference>
<evidence type="ECO:0000313" key="11">
    <source>
        <dbReference type="EMBL" id="MBW0468630.1"/>
    </source>
</evidence>
<evidence type="ECO:0000256" key="6">
    <source>
        <dbReference type="ARBA" id="ARBA00072890"/>
    </source>
</evidence>
<dbReference type="GO" id="GO:0042026">
    <property type="term" value="P:protein refolding"/>
    <property type="evidence" value="ECO:0007669"/>
    <property type="project" value="TreeGrafter"/>
</dbReference>
<evidence type="ECO:0000259" key="10">
    <source>
        <dbReference type="PROSITE" id="PS51188"/>
    </source>
</evidence>
<evidence type="ECO:0000256" key="2">
    <source>
        <dbReference type="ARBA" id="ARBA00022737"/>
    </source>
</evidence>
<evidence type="ECO:0000313" key="12">
    <source>
        <dbReference type="Proteomes" id="UP000765509"/>
    </source>
</evidence>
<evidence type="ECO:0000256" key="7">
    <source>
        <dbReference type="PROSITE-ProRule" id="PRU00546"/>
    </source>
</evidence>
<dbReference type="InterPro" id="IPR012724">
    <property type="entry name" value="DnaJ"/>
</dbReference>
<name>A0A9Q3BPR6_9BASI</name>
<dbReference type="SUPFAM" id="SSF57938">
    <property type="entry name" value="DnaJ/Hsp40 cysteine-rich domain"/>
    <property type="match status" value="1"/>
</dbReference>
<proteinExistence type="inferred from homology"/>
<dbReference type="InterPro" id="IPR036869">
    <property type="entry name" value="J_dom_sf"/>
</dbReference>
<keyword evidence="4 7" id="KW-0862">Zinc</keyword>
<dbReference type="GO" id="GO:0031072">
    <property type="term" value="F:heat shock protein binding"/>
    <property type="evidence" value="ECO:0007669"/>
    <property type="project" value="InterPro"/>
</dbReference>
<dbReference type="SMART" id="SM00271">
    <property type="entry name" value="DnaJ"/>
    <property type="match status" value="1"/>
</dbReference>
<dbReference type="Proteomes" id="UP000765509">
    <property type="component" value="Unassembled WGS sequence"/>
</dbReference>
<dbReference type="Pfam" id="PF00226">
    <property type="entry name" value="DnaJ"/>
    <property type="match status" value="1"/>
</dbReference>
<dbReference type="Gene3D" id="2.60.260.20">
    <property type="entry name" value="Urease metallochaperone UreE, N-terminal domain"/>
    <property type="match status" value="2"/>
</dbReference>
<dbReference type="InterPro" id="IPR008971">
    <property type="entry name" value="HSP40/DnaJ_pept-bd"/>
</dbReference>
<feature type="domain" description="CR-type" evidence="10">
    <location>
        <begin position="284"/>
        <end position="365"/>
    </location>
</feature>
<dbReference type="SUPFAM" id="SSF49493">
    <property type="entry name" value="HSP40/DnaJ peptide-binding domain"/>
    <property type="match status" value="2"/>
</dbReference>
<dbReference type="GO" id="GO:0051082">
    <property type="term" value="F:unfolded protein binding"/>
    <property type="evidence" value="ECO:0007669"/>
    <property type="project" value="InterPro"/>
</dbReference>
<dbReference type="SUPFAM" id="SSF46565">
    <property type="entry name" value="Chaperone J-domain"/>
    <property type="match status" value="1"/>
</dbReference>
<dbReference type="InterPro" id="IPR002939">
    <property type="entry name" value="DnaJ_C"/>
</dbReference>
<protein>
    <recommendedName>
        <fullName evidence="6">DnaJ homolog 1, mitochondrial</fullName>
    </recommendedName>
</protein>
<feature type="compositionally biased region" description="Basic and acidic residues" evidence="8">
    <location>
        <begin position="520"/>
        <end position="549"/>
    </location>
</feature>
<dbReference type="PROSITE" id="PS00636">
    <property type="entry name" value="DNAJ_1"/>
    <property type="match status" value="1"/>
</dbReference>
<dbReference type="Gene3D" id="2.10.230.10">
    <property type="entry name" value="Heat shock protein DnaJ, cysteine-rich domain"/>
    <property type="match status" value="1"/>
</dbReference>
<dbReference type="Pfam" id="PF00684">
    <property type="entry name" value="DnaJ_CXXCXGXG"/>
    <property type="match status" value="1"/>
</dbReference>